<proteinExistence type="predicted"/>
<dbReference type="InParanoid" id="A0A7N5JYQ1"/>
<protein>
    <submittedName>
        <fullName evidence="2">Uncharacterized protein</fullName>
    </submittedName>
</protein>
<feature type="compositionally biased region" description="Basic residues" evidence="1">
    <location>
        <begin position="22"/>
        <end position="31"/>
    </location>
</feature>
<keyword evidence="3" id="KW-1185">Reference proteome</keyword>
<evidence type="ECO:0000256" key="1">
    <source>
        <dbReference type="SAM" id="MobiDB-lite"/>
    </source>
</evidence>
<dbReference type="GeneTree" id="ENSGT00950000185163"/>
<reference evidence="2" key="3">
    <citation type="submission" date="2025-09" db="UniProtKB">
        <authorList>
            <consortium name="Ensembl"/>
        </authorList>
    </citation>
    <scope>IDENTIFICATION</scope>
</reference>
<dbReference type="Ensembl" id="ENSAMET00000034022.1">
    <property type="protein sequence ID" value="ENSAMEP00000032504.1"/>
    <property type="gene ID" value="ENSAMEG00000029424.1"/>
</dbReference>
<dbReference type="AlphaFoldDB" id="A0A7N5JYQ1"/>
<dbReference type="Proteomes" id="UP000008912">
    <property type="component" value="Unassembled WGS sequence"/>
</dbReference>
<sequence>MLSGAANPRGAGARSLAEGAGKGRRRATNRHWRGEGEKKGWRRGNARRERPTLDFSSGLDPRGVFQTHVELYAGCGAYLKKVKSKINK</sequence>
<reference evidence="2" key="2">
    <citation type="submission" date="2025-08" db="UniProtKB">
        <authorList>
            <consortium name="Ensembl"/>
        </authorList>
    </citation>
    <scope>IDENTIFICATION</scope>
</reference>
<accession>A0A7N5JYQ1</accession>
<feature type="region of interest" description="Disordered" evidence="1">
    <location>
        <begin position="1"/>
        <end position="59"/>
    </location>
</feature>
<name>A0A7N5JYQ1_AILME</name>
<evidence type="ECO:0000313" key="2">
    <source>
        <dbReference type="Ensembl" id="ENSAMEP00000032504.1"/>
    </source>
</evidence>
<evidence type="ECO:0000313" key="3">
    <source>
        <dbReference type="Proteomes" id="UP000008912"/>
    </source>
</evidence>
<organism evidence="2 3">
    <name type="scientific">Ailuropoda melanoleuca</name>
    <name type="common">Giant panda</name>
    <dbReference type="NCBI Taxonomy" id="9646"/>
    <lineage>
        <taxon>Eukaryota</taxon>
        <taxon>Metazoa</taxon>
        <taxon>Chordata</taxon>
        <taxon>Craniata</taxon>
        <taxon>Vertebrata</taxon>
        <taxon>Euteleostomi</taxon>
        <taxon>Mammalia</taxon>
        <taxon>Eutheria</taxon>
        <taxon>Laurasiatheria</taxon>
        <taxon>Carnivora</taxon>
        <taxon>Caniformia</taxon>
        <taxon>Ursidae</taxon>
        <taxon>Ailuropoda</taxon>
    </lineage>
</organism>
<reference evidence="2 3" key="1">
    <citation type="journal article" date="2010" name="Nature">
        <title>The sequence and de novo assembly of the giant panda genome.</title>
        <authorList>
            <person name="Li R."/>
            <person name="Fan W."/>
            <person name="Tian G."/>
            <person name="Zhu H."/>
            <person name="He L."/>
            <person name="Cai J."/>
            <person name="Huang Q."/>
            <person name="Cai Q."/>
            <person name="Li B."/>
            <person name="Bai Y."/>
            <person name="Zhang Z."/>
            <person name="Zhang Y."/>
            <person name="Wang W."/>
            <person name="Li J."/>
            <person name="Wei F."/>
            <person name="Li H."/>
            <person name="Jian M."/>
            <person name="Li J."/>
            <person name="Zhang Z."/>
            <person name="Nielsen R."/>
            <person name="Li D."/>
            <person name="Gu W."/>
            <person name="Yang Z."/>
            <person name="Xuan Z."/>
            <person name="Ryder O.A."/>
            <person name="Leung F.C."/>
            <person name="Zhou Y."/>
            <person name="Cao J."/>
            <person name="Sun X."/>
            <person name="Fu Y."/>
            <person name="Fang X."/>
            <person name="Guo X."/>
            <person name="Wang B."/>
            <person name="Hou R."/>
            <person name="Shen F."/>
            <person name="Mu B."/>
            <person name="Ni P."/>
            <person name="Lin R."/>
            <person name="Qian W."/>
            <person name="Wang G."/>
            <person name="Yu C."/>
            <person name="Nie W."/>
            <person name="Wang J."/>
            <person name="Wu Z."/>
            <person name="Liang H."/>
            <person name="Min J."/>
            <person name="Wu Q."/>
            <person name="Cheng S."/>
            <person name="Ruan J."/>
            <person name="Wang M."/>
            <person name="Shi Z."/>
            <person name="Wen M."/>
            <person name="Liu B."/>
            <person name="Ren X."/>
            <person name="Zheng H."/>
            <person name="Dong D."/>
            <person name="Cook K."/>
            <person name="Shan G."/>
            <person name="Zhang H."/>
            <person name="Kosiol C."/>
            <person name="Xie X."/>
            <person name="Lu Z."/>
            <person name="Zheng H."/>
            <person name="Li Y."/>
            <person name="Steiner C.C."/>
            <person name="Lam T.T."/>
            <person name="Lin S."/>
            <person name="Zhang Q."/>
            <person name="Li G."/>
            <person name="Tian J."/>
            <person name="Gong T."/>
            <person name="Liu H."/>
            <person name="Zhang D."/>
            <person name="Fang L."/>
            <person name="Ye C."/>
            <person name="Zhang J."/>
            <person name="Hu W."/>
            <person name="Xu A."/>
            <person name="Ren Y."/>
            <person name="Zhang G."/>
            <person name="Bruford M.W."/>
            <person name="Li Q."/>
            <person name="Ma L."/>
            <person name="Guo Y."/>
            <person name="An N."/>
            <person name="Hu Y."/>
            <person name="Zheng Y."/>
            <person name="Shi Y."/>
            <person name="Li Z."/>
            <person name="Liu Q."/>
            <person name="Chen Y."/>
            <person name="Zhao J."/>
            <person name="Qu N."/>
            <person name="Zhao S."/>
            <person name="Tian F."/>
            <person name="Wang X."/>
            <person name="Wang H."/>
            <person name="Xu L."/>
            <person name="Liu X."/>
            <person name="Vinar T."/>
            <person name="Wang Y."/>
            <person name="Lam T.W."/>
            <person name="Yiu S.M."/>
            <person name="Liu S."/>
            <person name="Zhang H."/>
            <person name="Li D."/>
            <person name="Huang Y."/>
            <person name="Wang X."/>
            <person name="Yang G."/>
            <person name="Jiang Z."/>
            <person name="Wang J."/>
            <person name="Qin N."/>
            <person name="Li L."/>
            <person name="Li J."/>
            <person name="Bolund L."/>
            <person name="Kristiansen K."/>
            <person name="Wong G.K."/>
            <person name="Olson M."/>
            <person name="Zhang X."/>
            <person name="Li S."/>
            <person name="Yang H."/>
            <person name="Wang J."/>
            <person name="Wang J."/>
        </authorList>
    </citation>
    <scope>NUCLEOTIDE SEQUENCE [LARGE SCALE GENOMIC DNA]</scope>
</reference>